<evidence type="ECO:0000259" key="3">
    <source>
        <dbReference type="Pfam" id="PF01398"/>
    </source>
</evidence>
<keyword evidence="2" id="KW-1133">Transmembrane helix</keyword>
<evidence type="ECO:0000256" key="2">
    <source>
        <dbReference type="SAM" id="Phobius"/>
    </source>
</evidence>
<keyword evidence="2" id="KW-0472">Membrane</keyword>
<name>G0UR59_TRYCI</name>
<dbReference type="InterPro" id="IPR000555">
    <property type="entry name" value="JAMM/MPN+_dom"/>
</dbReference>
<feature type="domain" description="JAB1/MPN/MOV34 metalloenzyme" evidence="3">
    <location>
        <begin position="114"/>
        <end position="197"/>
    </location>
</feature>
<feature type="compositionally biased region" description="Basic and acidic residues" evidence="1">
    <location>
        <begin position="166"/>
        <end position="188"/>
    </location>
</feature>
<dbReference type="Gene3D" id="3.40.140.10">
    <property type="entry name" value="Cytidine Deaminase, domain 2"/>
    <property type="match status" value="1"/>
</dbReference>
<dbReference type="AlphaFoldDB" id="G0UR59"/>
<dbReference type="Pfam" id="PF01398">
    <property type="entry name" value="JAB"/>
    <property type="match status" value="1"/>
</dbReference>
<keyword evidence="2" id="KW-0812">Transmembrane</keyword>
<dbReference type="EMBL" id="HE575321">
    <property type="protein sequence ID" value="CCC91870.1"/>
    <property type="molecule type" value="Genomic_DNA"/>
</dbReference>
<feature type="transmembrane region" description="Helical" evidence="2">
    <location>
        <begin position="22"/>
        <end position="45"/>
    </location>
</feature>
<gene>
    <name evidence="4" type="ORF">TCIL3000_8_790</name>
</gene>
<protein>
    <recommendedName>
        <fullName evidence="3">JAB1/MPN/MOV34 metalloenzyme domain-containing protein</fullName>
    </recommendedName>
</protein>
<reference evidence="4" key="1">
    <citation type="journal article" date="2012" name="Proc. Natl. Acad. Sci. U.S.A.">
        <title>Antigenic diversity is generated by distinct evolutionary mechanisms in African trypanosome species.</title>
        <authorList>
            <person name="Jackson A.P."/>
            <person name="Berry A."/>
            <person name="Aslett M."/>
            <person name="Allison H.C."/>
            <person name="Burton P."/>
            <person name="Vavrova-Anderson J."/>
            <person name="Brown R."/>
            <person name="Browne H."/>
            <person name="Corton N."/>
            <person name="Hauser H."/>
            <person name="Gamble J."/>
            <person name="Gilderthorp R."/>
            <person name="Marcello L."/>
            <person name="McQuillan J."/>
            <person name="Otto T.D."/>
            <person name="Quail M.A."/>
            <person name="Sanders M.J."/>
            <person name="van Tonder A."/>
            <person name="Ginger M.L."/>
            <person name="Field M.C."/>
            <person name="Barry J.D."/>
            <person name="Hertz-Fowler C."/>
            <person name="Berriman M."/>
        </authorList>
    </citation>
    <scope>NUCLEOTIDE SEQUENCE</scope>
    <source>
        <strain evidence="4">IL3000</strain>
    </source>
</reference>
<feature type="region of interest" description="Disordered" evidence="1">
    <location>
        <begin position="165"/>
        <end position="188"/>
    </location>
</feature>
<accession>G0UR59</accession>
<proteinExistence type="predicted"/>
<organism evidence="4">
    <name type="scientific">Trypanosoma congolense (strain IL3000)</name>
    <dbReference type="NCBI Taxonomy" id="1068625"/>
    <lineage>
        <taxon>Eukaryota</taxon>
        <taxon>Discoba</taxon>
        <taxon>Euglenozoa</taxon>
        <taxon>Kinetoplastea</taxon>
        <taxon>Metakinetoplastina</taxon>
        <taxon>Trypanosomatida</taxon>
        <taxon>Trypanosomatidae</taxon>
        <taxon>Trypanosoma</taxon>
        <taxon>Nannomonas</taxon>
    </lineage>
</organism>
<sequence length="410" mass="46390">MLLLASLRGCVSREGEISRNEAHPFCCTSLFLVPSFIYLFLFALLRLSIIYFPVQQGELPFVYINLEFHISQAVMFHGFPQVQVQLSAADVPVDLRFHRDDEAGCVKTIKLQPVQRVRISFAALTHLGSLAQNATCHHAVFGELCGVQLNDTIEVTNIIPAVSAERTNEDEREDQREKRMAAQQQEEKQMRGKLEKMLRNEVLDSYNVGHFTVCSACANAPYSTRTAHQLAKLALDGHPSVLIVYDPFRTDLMGKLHLRAFVPTAEYIDFYGKFTSKRNAQRENRLVRDCRVTKHGVLREVRVEVDVDEYQLFCLDGISVAPLPSSCTALQSETMTDYTTALLESVQRNADELSRMLGSENNYSQKEDNYGPLAQRIDTLLKLMQLKEQSQHLESLCDGVLLNSSLLRDL</sequence>
<dbReference type="GO" id="GO:0008237">
    <property type="term" value="F:metallopeptidase activity"/>
    <property type="evidence" value="ECO:0007669"/>
    <property type="project" value="InterPro"/>
</dbReference>
<evidence type="ECO:0000313" key="4">
    <source>
        <dbReference type="EMBL" id="CCC91870.1"/>
    </source>
</evidence>
<evidence type="ECO:0000256" key="1">
    <source>
        <dbReference type="SAM" id="MobiDB-lite"/>
    </source>
</evidence>
<dbReference type="VEuPathDB" id="TriTrypDB:TcIL3000_8_790"/>